<evidence type="ECO:0000313" key="1">
    <source>
        <dbReference type="EnsemblMetazoa" id="Aqu2.1.44108_001"/>
    </source>
</evidence>
<dbReference type="CDD" id="cd03133">
    <property type="entry name" value="GATase1_ES1"/>
    <property type="match status" value="1"/>
</dbReference>
<gene>
    <name evidence="1" type="primary">100633662</name>
</gene>
<dbReference type="SUPFAM" id="SSF52317">
    <property type="entry name" value="Class I glutamine amidotransferase-like"/>
    <property type="match status" value="1"/>
</dbReference>
<dbReference type="InParanoid" id="A0A1X7VVH5"/>
<dbReference type="NCBIfam" id="NF008747">
    <property type="entry name" value="PRK11780.1"/>
    <property type="match status" value="1"/>
</dbReference>
<dbReference type="Gene3D" id="3.40.50.880">
    <property type="match status" value="1"/>
</dbReference>
<dbReference type="EnsemblMetazoa" id="XM_003382468.3">
    <property type="protein sequence ID" value="XP_003382516.1"/>
    <property type="gene ID" value="LOC100633662"/>
</dbReference>
<organism evidence="1">
    <name type="scientific">Amphimedon queenslandica</name>
    <name type="common">Sponge</name>
    <dbReference type="NCBI Taxonomy" id="400682"/>
    <lineage>
        <taxon>Eukaryota</taxon>
        <taxon>Metazoa</taxon>
        <taxon>Porifera</taxon>
        <taxon>Demospongiae</taxon>
        <taxon>Heteroscleromorpha</taxon>
        <taxon>Haplosclerida</taxon>
        <taxon>Niphatidae</taxon>
        <taxon>Amphimedon</taxon>
    </lineage>
</organism>
<dbReference type="PANTHER" id="PTHR10224">
    <property type="entry name" value="ES1 PROTEIN HOMOLOG, MITOCHONDRIAL"/>
    <property type="match status" value="1"/>
</dbReference>
<dbReference type="OMA" id="AQVQCFA"/>
<reference evidence="1" key="2">
    <citation type="submission" date="2017-05" db="UniProtKB">
        <authorList>
            <consortium name="EnsemblMetazoa"/>
        </authorList>
    </citation>
    <scope>IDENTIFICATION</scope>
</reference>
<proteinExistence type="predicted"/>
<dbReference type="GO" id="GO:0005739">
    <property type="term" value="C:mitochondrion"/>
    <property type="evidence" value="ECO:0007669"/>
    <property type="project" value="TreeGrafter"/>
</dbReference>
<reference evidence="2" key="1">
    <citation type="journal article" date="2010" name="Nature">
        <title>The Amphimedon queenslandica genome and the evolution of animal complexity.</title>
        <authorList>
            <person name="Srivastava M."/>
            <person name="Simakov O."/>
            <person name="Chapman J."/>
            <person name="Fahey B."/>
            <person name="Gauthier M.E."/>
            <person name="Mitros T."/>
            <person name="Richards G.S."/>
            <person name="Conaco C."/>
            <person name="Dacre M."/>
            <person name="Hellsten U."/>
            <person name="Larroux C."/>
            <person name="Putnam N.H."/>
            <person name="Stanke M."/>
            <person name="Adamska M."/>
            <person name="Darling A."/>
            <person name="Degnan S.M."/>
            <person name="Oakley T.H."/>
            <person name="Plachetzki D.C."/>
            <person name="Zhai Y."/>
            <person name="Adamski M."/>
            <person name="Calcino A."/>
            <person name="Cummins S.F."/>
            <person name="Goodstein D.M."/>
            <person name="Harris C."/>
            <person name="Jackson D.J."/>
            <person name="Leys S.P."/>
            <person name="Shu S."/>
            <person name="Woodcroft B.J."/>
            <person name="Vervoort M."/>
            <person name="Kosik K.S."/>
            <person name="Manning G."/>
            <person name="Degnan B.M."/>
            <person name="Rokhsar D.S."/>
        </authorList>
    </citation>
    <scope>NUCLEOTIDE SEQUENCE [LARGE SCALE GENOMIC DNA]</scope>
</reference>
<dbReference type="EnsemblMetazoa" id="Aqu2.1.44108_001">
    <property type="protein sequence ID" value="Aqu2.1.44108_001"/>
    <property type="gene ID" value="Aqu2.1.44108"/>
</dbReference>
<sequence length="257" mass="27371">MSKMARLIYKLQTISSLSSSRCFSSSSLQANKVAVVLSGSGVYDGSEIHEASACLVHLSRHGAQVSIFAPDKPQLHVSNHVKGEVMEGETRNVLVESARIARGAISSLSELKADSFDAVVFPGGFGAAKNLSSFAVDGDKMSVDGEVERVIQDFKKSKKPMGFCCISPVLAAKIIPGVQVTVGQDSEQDGKWPYSGTAGAIQVMGGQHINREINEIHIDSKENVVTTPAFMCNAPVHEVYDGIGNLISTLVKMTKSS</sequence>
<dbReference type="STRING" id="400682.A0A1X7VVH5"/>
<evidence type="ECO:0008006" key="3">
    <source>
        <dbReference type="Google" id="ProtNLM"/>
    </source>
</evidence>
<dbReference type="OrthoDB" id="543156at2759"/>
<dbReference type="AlphaFoldDB" id="A0A1X7VVH5"/>
<name>A0A1X7VVH5_AMPQE</name>
<keyword evidence="2" id="KW-1185">Reference proteome</keyword>
<dbReference type="eggNOG" id="ENOG502QQFM">
    <property type="taxonomic scope" value="Eukaryota"/>
</dbReference>
<dbReference type="KEGG" id="aqu:100633662"/>
<protein>
    <recommendedName>
        <fullName evidence="3">DJ-1/PfpI domain-containing protein</fullName>
    </recommendedName>
</protein>
<dbReference type="InterPro" id="IPR029062">
    <property type="entry name" value="Class_I_gatase-like"/>
</dbReference>
<dbReference type="PANTHER" id="PTHR10224:SF17">
    <property type="entry name" value="DJ-1_PFPI DOMAIN-CONTAINING PROTEIN"/>
    <property type="match status" value="1"/>
</dbReference>
<dbReference type="Proteomes" id="UP000007879">
    <property type="component" value="Unassembled WGS sequence"/>
</dbReference>
<accession>A0A1X7VVH5</accession>
<evidence type="ECO:0000313" key="2">
    <source>
        <dbReference type="Proteomes" id="UP000007879"/>
    </source>
</evidence>